<dbReference type="CTD" id="57608"/>
<evidence type="ECO:0000313" key="7">
    <source>
        <dbReference type="RefSeq" id="XP_032802100.1"/>
    </source>
</evidence>
<feature type="region of interest" description="Disordered" evidence="1">
    <location>
        <begin position="992"/>
        <end position="1028"/>
    </location>
</feature>
<dbReference type="PANTHER" id="PTHR34757">
    <property type="entry name" value="JUNCTIONAL PROTEIN ASSOCIATED WITH CORONARY ARTERY DISEASE"/>
    <property type="match status" value="1"/>
</dbReference>
<sequence>MYSVADLLASHGFRSGRRPTSGSSTQPPLRMEPPRSELEQGFPGQDVWHDAPPAPRATRHSSLPLQEHPARAEPSRERAELLSEKASYEEGQMQHQSPPVTIRNFENQLPLLEGSDESVSYWRRRGQDFSVLLDYTNHQPPQVDVSPPAYLAGLRDQPPSYNTVQHGPFNQNAVSREANPPPYPADSRDSTLPSEYSGLHGYSANAEALPRPSTYPQPPPYKAEPPTLELSQNSAPQTTQLQQSKINPDYALLTDQSKNMHRNSREKGNSKYVSSHCCSDYQDMSGMYYFSSQCGQDSRDMLVNPGKGSTSLQATSDAHAILYTGKQYFEATPLPTEKIEKPQTFRPPPPTYEMYQMRSKDCYKGPTTQVQLKNLCCHMSTHENGQYKSSAEFSPDRLFMPPESQMKYQNVQLPTYIKPPDYISQYKDNTYQQNQHASNENSIDSIGENKQKLRTARVEYIPFTDPRVRIVPKAHWETERQNQDNGHSVRKSTNDNNSVNYIQVKEGLDKQLLHSKQIPPPSLVLPVLNQDSYVWRNSQSNHEINKHKMHSDDITYMQLKYPDSTSTSADHAFHSRKGHIQETASEHRSVLHTDKKEGILQGDKTHEASGGQMPRSLLGVRTGVHQRGAVGETVFCLISVPSQSVDADQGGIWLPDVSKGSGNAVPEHSHQHTQSASELELQALTGKMIAEEEARKAKEKAEEKAKKHACESQILSHPLKFSSELKGEAKMYDTRQKPLSQKHPLNNVTLHCVPKQLYPDERTFVSQKNRQIHGHAVEVEGKHFQASNCRWKTQNSQNTSHITGEKKTEEIKSEFGSKMNGKQMQILKEGNTKVSSKGNKSWQNRETGKRGTNCNKEKFNSKYFYKVKSLKEPTGAHGQAALEANTQVPTITLKGNSLADSFSFGQFLLRPVGRRPWDVVSELENINRELQDDPEEQDHDPSIQRPQDVYQRFHVLMPSGQKDELTHTLERRKSEPNLSELPSSQYERSHIAWGSKNSRQNVGDYSSPYSSDGSTTNKVEIDDDDGNEQNRIRDNLEKENLHFNQKGPSERLLHYNRSHGNDVYMSTPSSSLQRRHGHSEPDLTALIASQELGDEHEDQSELGFTSASLKESLAERAARILGISISEDALLAPDSSTATESKDALTMEFDGNFCDITTGTEKATHNSNNLFGEKKMLFINGYSENEHNETSEHGLQIKNKCDSHKDKLKKSLVILCKEELTSYTSTKLYESHTQEEMSPPKYANGNQPDRKTDDENTIRNQVICASGDQYNCNITGCIAEPRFYSSCSMIFSPIKMKSKSTIRVKHIEQSKSPLIVENVCSMKGECEDCSDIPGCLCLVKDDGFVDSLSKHERRDRQLNECNRTALAEHAQVAWEYTDNLKAAASDSIKDNGHGLDVHGCLPLHVPTVKTNTEATNTLLALDVICS</sequence>
<dbReference type="RefSeq" id="XP_032802097.1">
    <property type="nucleotide sequence ID" value="XM_032946206.1"/>
</dbReference>
<gene>
    <name evidence="3 4 5 6 7 8 9" type="primary">JCAD</name>
</gene>
<evidence type="ECO:0000313" key="6">
    <source>
        <dbReference type="RefSeq" id="XP_032802098.1"/>
    </source>
</evidence>
<feature type="region of interest" description="Disordered" evidence="1">
    <location>
        <begin position="475"/>
        <end position="498"/>
    </location>
</feature>
<accession>A0AAJ7WLK9</accession>
<protein>
    <submittedName>
        <fullName evidence="3 4">Junctional protein associated with coronary artery disease isoform X1</fullName>
    </submittedName>
</protein>
<feature type="region of interest" description="Disordered" evidence="1">
    <location>
        <begin position="1"/>
        <end position="81"/>
    </location>
</feature>
<dbReference type="RefSeq" id="XP_032802101.1">
    <property type="nucleotide sequence ID" value="XM_032946210.1"/>
</dbReference>
<evidence type="ECO:0000256" key="1">
    <source>
        <dbReference type="SAM" id="MobiDB-lite"/>
    </source>
</evidence>
<dbReference type="GO" id="GO:0005912">
    <property type="term" value="C:adherens junction"/>
    <property type="evidence" value="ECO:0007669"/>
    <property type="project" value="TreeGrafter"/>
</dbReference>
<evidence type="ECO:0000313" key="4">
    <source>
        <dbReference type="RefSeq" id="XP_032802096.1"/>
    </source>
</evidence>
<evidence type="ECO:0000313" key="2">
    <source>
        <dbReference type="Proteomes" id="UP001318040"/>
    </source>
</evidence>
<keyword evidence="2" id="KW-1185">Reference proteome</keyword>
<feature type="region of interest" description="Disordered" evidence="1">
    <location>
        <begin position="139"/>
        <end position="247"/>
    </location>
</feature>
<feature type="region of interest" description="Disordered" evidence="1">
    <location>
        <begin position="1230"/>
        <end position="1254"/>
    </location>
</feature>
<dbReference type="InterPro" id="IPR028221">
    <property type="entry name" value="JCAD"/>
</dbReference>
<dbReference type="RefSeq" id="XP_032802095.1">
    <property type="nucleotide sequence ID" value="XM_032946204.1"/>
</dbReference>
<dbReference type="RefSeq" id="XP_032802102.1">
    <property type="nucleotide sequence ID" value="XM_032946211.1"/>
</dbReference>
<evidence type="ECO:0000313" key="3">
    <source>
        <dbReference type="RefSeq" id="XP_032802095.1"/>
    </source>
</evidence>
<proteinExistence type="predicted"/>
<feature type="region of interest" description="Disordered" evidence="1">
    <location>
        <begin position="830"/>
        <end position="854"/>
    </location>
</feature>
<organism evidence="2 7">
    <name type="scientific">Petromyzon marinus</name>
    <name type="common">Sea lamprey</name>
    <dbReference type="NCBI Taxonomy" id="7757"/>
    <lineage>
        <taxon>Eukaryota</taxon>
        <taxon>Metazoa</taxon>
        <taxon>Chordata</taxon>
        <taxon>Craniata</taxon>
        <taxon>Vertebrata</taxon>
        <taxon>Cyclostomata</taxon>
        <taxon>Hyperoartia</taxon>
        <taxon>Petromyzontiformes</taxon>
        <taxon>Petromyzontidae</taxon>
        <taxon>Petromyzon</taxon>
    </lineage>
</organism>
<dbReference type="KEGG" id="pmrn:116938708"/>
<dbReference type="RefSeq" id="XP_032802100.1">
    <property type="nucleotide sequence ID" value="XM_032946209.1"/>
</dbReference>
<dbReference type="Proteomes" id="UP001318040">
    <property type="component" value="Chromosome 4"/>
</dbReference>
<dbReference type="GO" id="GO:0032587">
    <property type="term" value="C:ruffle membrane"/>
    <property type="evidence" value="ECO:0007669"/>
    <property type="project" value="TreeGrafter"/>
</dbReference>
<feature type="compositionally biased region" description="Pro residues" evidence="1">
    <location>
        <begin position="213"/>
        <end position="223"/>
    </location>
</feature>
<dbReference type="GO" id="GO:1903589">
    <property type="term" value="P:positive regulation of blood vessel endothelial cell proliferation involved in sprouting angiogenesis"/>
    <property type="evidence" value="ECO:0007669"/>
    <property type="project" value="TreeGrafter"/>
</dbReference>
<dbReference type="RefSeq" id="XP_032802098.1">
    <property type="nucleotide sequence ID" value="XM_032946207.1"/>
</dbReference>
<feature type="compositionally biased region" description="Polar residues" evidence="1">
    <location>
        <begin position="229"/>
        <end position="246"/>
    </location>
</feature>
<feature type="compositionally biased region" description="Low complexity" evidence="1">
    <location>
        <begin position="1003"/>
        <end position="1016"/>
    </location>
</feature>
<feature type="compositionally biased region" description="Basic and acidic residues" evidence="1">
    <location>
        <begin position="68"/>
        <end position="81"/>
    </location>
</feature>
<evidence type="ECO:0000313" key="9">
    <source>
        <dbReference type="RefSeq" id="XP_032802102.1"/>
    </source>
</evidence>
<name>A0AAJ7WLK9_PETMA</name>
<dbReference type="RefSeq" id="XP_032802096.1">
    <property type="nucleotide sequence ID" value="XM_032946205.1"/>
</dbReference>
<reference evidence="3 4" key="1">
    <citation type="submission" date="2025-04" db="UniProtKB">
        <authorList>
            <consortium name="RefSeq"/>
        </authorList>
    </citation>
    <scope>IDENTIFICATION</scope>
    <source>
        <tissue evidence="3 4">Sperm</tissue>
    </source>
</reference>
<feature type="compositionally biased region" description="Polar residues" evidence="1">
    <location>
        <begin position="832"/>
        <end position="854"/>
    </location>
</feature>
<dbReference type="PANTHER" id="PTHR34757:SF1">
    <property type="entry name" value="JUNCTIONAL CADHERIN 5-ASSOCIATED PROTEIN"/>
    <property type="match status" value="1"/>
</dbReference>
<evidence type="ECO:0000313" key="5">
    <source>
        <dbReference type="RefSeq" id="XP_032802097.1"/>
    </source>
</evidence>
<evidence type="ECO:0000313" key="8">
    <source>
        <dbReference type="RefSeq" id="XP_032802101.1"/>
    </source>
</evidence>
<feature type="compositionally biased region" description="Polar residues" evidence="1">
    <location>
        <begin position="159"/>
        <end position="174"/>
    </location>
</feature>
<dbReference type="Pfam" id="PF15351">
    <property type="entry name" value="JCAD"/>
    <property type="match status" value="1"/>
</dbReference>